<reference evidence="1" key="1">
    <citation type="submission" date="2019-08" db="EMBL/GenBank/DDBJ databases">
        <authorList>
            <person name="Kucharzyk K."/>
            <person name="Murdoch R.W."/>
            <person name="Higgins S."/>
            <person name="Loffler F."/>
        </authorList>
    </citation>
    <scope>NUCLEOTIDE SEQUENCE</scope>
</reference>
<dbReference type="AlphaFoldDB" id="A0A645IZK0"/>
<proteinExistence type="predicted"/>
<comment type="caution">
    <text evidence="1">The sequence shown here is derived from an EMBL/GenBank/DDBJ whole genome shotgun (WGS) entry which is preliminary data.</text>
</comment>
<organism evidence="1">
    <name type="scientific">bioreactor metagenome</name>
    <dbReference type="NCBI Taxonomy" id="1076179"/>
    <lineage>
        <taxon>unclassified sequences</taxon>
        <taxon>metagenomes</taxon>
        <taxon>ecological metagenomes</taxon>
    </lineage>
</organism>
<sequence length="115" mass="12994">MDNHVGNQFLTGLPRFGKFFAAHGLLFHKILGAISHFAVHPHRIQMINPNVYNRIRNLIALTETTDGSPAIHHVLRLQIGNGRRKHHDPLFHDTVIGCKDEMMGLDFIMPDTPGQ</sequence>
<evidence type="ECO:0000313" key="1">
    <source>
        <dbReference type="EMBL" id="MPN55889.1"/>
    </source>
</evidence>
<protein>
    <submittedName>
        <fullName evidence="1">Uncharacterized protein</fullName>
    </submittedName>
</protein>
<name>A0A645IZK0_9ZZZZ</name>
<gene>
    <name evidence="1" type="ORF">SDC9_203573</name>
</gene>
<accession>A0A645IZK0</accession>
<dbReference type="EMBL" id="VSSQ01125621">
    <property type="protein sequence ID" value="MPN55889.1"/>
    <property type="molecule type" value="Genomic_DNA"/>
</dbReference>